<dbReference type="AlphaFoldDB" id="B9S550"/>
<dbReference type="InParanoid" id="B9S550"/>
<organism evidence="1 2">
    <name type="scientific">Ricinus communis</name>
    <name type="common">Castor bean</name>
    <dbReference type="NCBI Taxonomy" id="3988"/>
    <lineage>
        <taxon>Eukaryota</taxon>
        <taxon>Viridiplantae</taxon>
        <taxon>Streptophyta</taxon>
        <taxon>Embryophyta</taxon>
        <taxon>Tracheophyta</taxon>
        <taxon>Spermatophyta</taxon>
        <taxon>Magnoliopsida</taxon>
        <taxon>eudicotyledons</taxon>
        <taxon>Gunneridae</taxon>
        <taxon>Pentapetalae</taxon>
        <taxon>rosids</taxon>
        <taxon>fabids</taxon>
        <taxon>Malpighiales</taxon>
        <taxon>Euphorbiaceae</taxon>
        <taxon>Acalyphoideae</taxon>
        <taxon>Acalypheae</taxon>
        <taxon>Ricinus</taxon>
    </lineage>
</organism>
<gene>
    <name evidence="1" type="ORF">RCOM_1721310</name>
</gene>
<proteinExistence type="predicted"/>
<accession>B9S550</accession>
<protein>
    <submittedName>
        <fullName evidence="1">Uncharacterized protein</fullName>
    </submittedName>
</protein>
<sequence length="99" mass="11167">MAPCYQGCSGRITSHVSPPHRCRCRALRAWPPAQVVSAPHNSGLNFRDETRIKDNMSHTGSSFPMSNFVTTYCRGMLPIYHMQIAIPLFPQNLHQIISK</sequence>
<name>B9S550_RICCO</name>
<dbReference type="EMBL" id="EQ973868">
    <property type="protein sequence ID" value="EEF41270.1"/>
    <property type="molecule type" value="Genomic_DNA"/>
</dbReference>
<dbReference type="Proteomes" id="UP000008311">
    <property type="component" value="Unassembled WGS sequence"/>
</dbReference>
<evidence type="ECO:0000313" key="1">
    <source>
        <dbReference type="EMBL" id="EEF41270.1"/>
    </source>
</evidence>
<reference evidence="2" key="1">
    <citation type="journal article" date="2010" name="Nat. Biotechnol.">
        <title>Draft genome sequence of the oilseed species Ricinus communis.</title>
        <authorList>
            <person name="Chan A.P."/>
            <person name="Crabtree J."/>
            <person name="Zhao Q."/>
            <person name="Lorenzi H."/>
            <person name="Orvis J."/>
            <person name="Puiu D."/>
            <person name="Melake-Berhan A."/>
            <person name="Jones K.M."/>
            <person name="Redman J."/>
            <person name="Chen G."/>
            <person name="Cahoon E.B."/>
            <person name="Gedil M."/>
            <person name="Stanke M."/>
            <person name="Haas B.J."/>
            <person name="Wortman J.R."/>
            <person name="Fraser-Liggett C.M."/>
            <person name="Ravel J."/>
            <person name="Rabinowicz P.D."/>
        </authorList>
    </citation>
    <scope>NUCLEOTIDE SEQUENCE [LARGE SCALE GENOMIC DNA]</scope>
    <source>
        <strain evidence="2">cv. Hale</strain>
    </source>
</reference>
<evidence type="ECO:0000313" key="2">
    <source>
        <dbReference type="Proteomes" id="UP000008311"/>
    </source>
</evidence>
<keyword evidence="2" id="KW-1185">Reference proteome</keyword>